<evidence type="ECO:0000313" key="10">
    <source>
        <dbReference type="Proteomes" id="UP000290407"/>
    </source>
</evidence>
<feature type="transmembrane region" description="Helical" evidence="6">
    <location>
        <begin position="400"/>
        <end position="423"/>
    </location>
</feature>
<evidence type="ECO:0000259" key="8">
    <source>
        <dbReference type="Pfam" id="PF12704"/>
    </source>
</evidence>
<dbReference type="InterPro" id="IPR025857">
    <property type="entry name" value="MacB_PCD"/>
</dbReference>
<feature type="transmembrane region" description="Helical" evidence="6">
    <location>
        <begin position="20"/>
        <end position="41"/>
    </location>
</feature>
<feature type="transmembrane region" description="Helical" evidence="6">
    <location>
        <begin position="750"/>
        <end position="769"/>
    </location>
</feature>
<comment type="subcellular location">
    <subcellularLocation>
        <location evidence="1">Cell membrane</location>
        <topology evidence="1">Multi-pass membrane protein</topology>
    </subcellularLocation>
</comment>
<keyword evidence="5 6" id="KW-0472">Membrane</keyword>
<dbReference type="RefSeq" id="WP_129603980.1">
    <property type="nucleotide sequence ID" value="NZ_SBLB01000006.1"/>
</dbReference>
<dbReference type="Pfam" id="PF02687">
    <property type="entry name" value="FtsX"/>
    <property type="match status" value="2"/>
</dbReference>
<protein>
    <submittedName>
        <fullName evidence="9">FtsX-like permease family protein</fullName>
    </submittedName>
</protein>
<accession>A0A4Q2UHT6</accession>
<feature type="transmembrane region" description="Helical" evidence="6">
    <location>
        <begin position="361"/>
        <end position="380"/>
    </location>
</feature>
<dbReference type="Pfam" id="PF12704">
    <property type="entry name" value="MacB_PCD"/>
    <property type="match status" value="2"/>
</dbReference>
<evidence type="ECO:0000256" key="1">
    <source>
        <dbReference type="ARBA" id="ARBA00004651"/>
    </source>
</evidence>
<organism evidence="9 10">
    <name type="scientific">Spirosoma sordidisoli</name>
    <dbReference type="NCBI Taxonomy" id="2502893"/>
    <lineage>
        <taxon>Bacteria</taxon>
        <taxon>Pseudomonadati</taxon>
        <taxon>Bacteroidota</taxon>
        <taxon>Cytophagia</taxon>
        <taxon>Cytophagales</taxon>
        <taxon>Cytophagaceae</taxon>
        <taxon>Spirosoma</taxon>
    </lineage>
</organism>
<dbReference type="Proteomes" id="UP000290407">
    <property type="component" value="Unassembled WGS sequence"/>
</dbReference>
<proteinExistence type="predicted"/>
<feature type="transmembrane region" description="Helical" evidence="6">
    <location>
        <begin position="781"/>
        <end position="802"/>
    </location>
</feature>
<dbReference type="EMBL" id="SBLB01000006">
    <property type="protein sequence ID" value="RYC68082.1"/>
    <property type="molecule type" value="Genomic_DNA"/>
</dbReference>
<dbReference type="PANTHER" id="PTHR30572">
    <property type="entry name" value="MEMBRANE COMPONENT OF TRANSPORTER-RELATED"/>
    <property type="match status" value="1"/>
</dbReference>
<evidence type="ECO:0000256" key="6">
    <source>
        <dbReference type="SAM" id="Phobius"/>
    </source>
</evidence>
<evidence type="ECO:0000259" key="7">
    <source>
        <dbReference type="Pfam" id="PF02687"/>
    </source>
</evidence>
<feature type="domain" description="ABC3 transporter permease C-terminal" evidence="7">
    <location>
        <begin position="311"/>
        <end position="425"/>
    </location>
</feature>
<feature type="domain" description="MacB-like periplasmic core" evidence="8">
    <location>
        <begin position="457"/>
        <end position="665"/>
    </location>
</feature>
<feature type="transmembrane region" description="Helical" evidence="6">
    <location>
        <begin position="306"/>
        <end position="327"/>
    </location>
</feature>
<dbReference type="InterPro" id="IPR003838">
    <property type="entry name" value="ABC3_permease_C"/>
</dbReference>
<evidence type="ECO:0000256" key="4">
    <source>
        <dbReference type="ARBA" id="ARBA00022989"/>
    </source>
</evidence>
<dbReference type="GO" id="GO:0005886">
    <property type="term" value="C:plasma membrane"/>
    <property type="evidence" value="ECO:0007669"/>
    <property type="project" value="UniProtKB-SubCell"/>
</dbReference>
<evidence type="ECO:0000256" key="3">
    <source>
        <dbReference type="ARBA" id="ARBA00022692"/>
    </source>
</evidence>
<dbReference type="PANTHER" id="PTHR30572:SF18">
    <property type="entry name" value="ABC-TYPE MACROLIDE FAMILY EXPORT SYSTEM PERMEASE COMPONENT 2"/>
    <property type="match status" value="1"/>
</dbReference>
<evidence type="ECO:0000256" key="2">
    <source>
        <dbReference type="ARBA" id="ARBA00022475"/>
    </source>
</evidence>
<gene>
    <name evidence="9" type="ORF">EQG79_21755</name>
</gene>
<keyword evidence="10" id="KW-1185">Reference proteome</keyword>
<feature type="transmembrane region" description="Helical" evidence="6">
    <location>
        <begin position="698"/>
        <end position="722"/>
    </location>
</feature>
<feature type="transmembrane region" description="Helical" evidence="6">
    <location>
        <begin position="443"/>
        <end position="468"/>
    </location>
</feature>
<name>A0A4Q2UHT6_9BACT</name>
<keyword evidence="2" id="KW-1003">Cell membrane</keyword>
<comment type="caution">
    <text evidence="9">The sequence shown here is derived from an EMBL/GenBank/DDBJ whole genome shotgun (WGS) entry which is preliminary data.</text>
</comment>
<sequence>MNGQSLKLFWRRTAQRKSHFFINLFGLSVAIAATTLIFLWVNHETSFDRHFSNADQIYRVYPEISVNGKDFSNAMAPPPLMRVLSRDFPEVMASTRIWSYPNKLVSYEQAGHETKAFNEKRLYQADSTFFDLFNIRMLQGDARKALTVPFKMVITEETAIRYFGEAVYRSGKALGKSLSITFFGKKYDCEVTGITENVPANSHFHYDLILSNVTDPWCNSNVWVDNTYYTYVLLRPGSDPKALEAKLPSLIRTHLNPQLQVNFGVSYDALRKRGEYWDYKLQPLTDIHLGSNFARELEPNGNRNNVTLLMAVAFFMLLIACINYTNLTMAGAIERSREVGVRKVLGSTVGQLRAQFFTESALMSGLALVLATLLIVLLLNPFTEMLGASLPTNPLREGTTWLLLGGIFGLVTLLGGAYPAYYLSTFTTTLALKGKVSPRSGTVSFQGVLVTAQFAISITLAICALVVYRQLDLLRSQSAGFQKDNVIMVADPSVKLRDQSEVFIQELSRFPGISSASVCSDYPGSGSYSFPIAARRKGESADQLLYNFTAGYDFLKTFSINLLEGRDFAKTFDDASPKRVILNETAVRMLGLKTPIHAQIVTKNLNVLKLEEQTYEVIGVVKDFNFESLHKAILPMAIFLDQNGSYVSIRVKPGNPDQHLAAIRQVWEKRLPGVPFEYSFLDSQLDTLYKTERSLSQVLAILTGLTILVAAVGLFGLTLLMVQRRTKEIGIRKVIGASLADVLLTLNRDYIRWMGAAFLIACPMAWFAMNRWLQHFAYQATIPWWLFAATGLLALGIALLTASFQTIRAALQNPVNSLRNE</sequence>
<evidence type="ECO:0000256" key="5">
    <source>
        <dbReference type="ARBA" id="ARBA00023136"/>
    </source>
</evidence>
<dbReference type="GO" id="GO:0022857">
    <property type="term" value="F:transmembrane transporter activity"/>
    <property type="evidence" value="ECO:0007669"/>
    <property type="project" value="TreeGrafter"/>
</dbReference>
<keyword evidence="3 6" id="KW-0812">Transmembrane</keyword>
<dbReference type="InterPro" id="IPR050250">
    <property type="entry name" value="Macrolide_Exporter_MacB"/>
</dbReference>
<reference evidence="9 10" key="1">
    <citation type="submission" date="2019-01" db="EMBL/GenBank/DDBJ databases">
        <title>Spirosoma flava sp. nov., a propanil-degrading bacterium isolated from herbicide-contaminated soil.</title>
        <authorList>
            <person name="Zhang L."/>
            <person name="Jiang J.-D."/>
        </authorList>
    </citation>
    <scope>NUCLEOTIDE SEQUENCE [LARGE SCALE GENOMIC DNA]</scope>
    <source>
        <strain evidence="9 10">TY50</strain>
    </source>
</reference>
<evidence type="ECO:0000313" key="9">
    <source>
        <dbReference type="EMBL" id="RYC68082.1"/>
    </source>
</evidence>
<keyword evidence="4 6" id="KW-1133">Transmembrane helix</keyword>
<feature type="domain" description="ABC3 transporter permease C-terminal" evidence="7">
    <location>
        <begin position="701"/>
        <end position="813"/>
    </location>
</feature>
<feature type="domain" description="MacB-like periplasmic core" evidence="8">
    <location>
        <begin position="21"/>
        <end position="248"/>
    </location>
</feature>
<dbReference type="AlphaFoldDB" id="A0A4Q2UHT6"/>